<name>A0A1H9XSV4_9PSEU</name>
<protein>
    <recommendedName>
        <fullName evidence="3">Homeodomain-like domain-containing protein</fullName>
    </recommendedName>
</protein>
<gene>
    <name evidence="1" type="ORF">SAMN04487818_12438</name>
</gene>
<dbReference type="RefSeq" id="WP_092787227.1">
    <property type="nucleotide sequence ID" value="NZ_FOGI01000024.1"/>
</dbReference>
<accession>A0A1H9XSV4</accession>
<proteinExistence type="predicted"/>
<sequence>MSRYSHADAEAARRAIAGLVVGEELGTAAREVAVAILHAQGRTDAETAAALRLSTYTAARIRARLHLRAHGARS</sequence>
<organism evidence="1 2">
    <name type="scientific">Actinokineospora terrae</name>
    <dbReference type="NCBI Taxonomy" id="155974"/>
    <lineage>
        <taxon>Bacteria</taxon>
        <taxon>Bacillati</taxon>
        <taxon>Actinomycetota</taxon>
        <taxon>Actinomycetes</taxon>
        <taxon>Pseudonocardiales</taxon>
        <taxon>Pseudonocardiaceae</taxon>
        <taxon>Actinokineospora</taxon>
    </lineage>
</organism>
<dbReference type="AlphaFoldDB" id="A0A1H9XSV4"/>
<dbReference type="EMBL" id="FOGI01000024">
    <property type="protein sequence ID" value="SES49129.1"/>
    <property type="molecule type" value="Genomic_DNA"/>
</dbReference>
<evidence type="ECO:0008006" key="3">
    <source>
        <dbReference type="Google" id="ProtNLM"/>
    </source>
</evidence>
<keyword evidence="2" id="KW-1185">Reference proteome</keyword>
<dbReference type="Proteomes" id="UP000199051">
    <property type="component" value="Unassembled WGS sequence"/>
</dbReference>
<evidence type="ECO:0000313" key="1">
    <source>
        <dbReference type="EMBL" id="SES49129.1"/>
    </source>
</evidence>
<evidence type="ECO:0000313" key="2">
    <source>
        <dbReference type="Proteomes" id="UP000199051"/>
    </source>
</evidence>
<dbReference type="STRING" id="155974.SAMN04487818_12438"/>
<reference evidence="2" key="1">
    <citation type="submission" date="2016-10" db="EMBL/GenBank/DDBJ databases">
        <authorList>
            <person name="Varghese N."/>
            <person name="Submissions S."/>
        </authorList>
    </citation>
    <scope>NUCLEOTIDE SEQUENCE [LARGE SCALE GENOMIC DNA]</scope>
    <source>
        <strain evidence="2">DSM 44260</strain>
    </source>
</reference>